<comment type="caution">
    <text evidence="1">The sequence shown here is derived from an EMBL/GenBank/DDBJ whole genome shotgun (WGS) entry which is preliminary data.</text>
</comment>
<reference evidence="1 2" key="1">
    <citation type="journal article" date="2024" name="G3 (Bethesda)">
        <title>Genome assembly of Hibiscus sabdariffa L. provides insights into metabolisms of medicinal natural products.</title>
        <authorList>
            <person name="Kim T."/>
        </authorList>
    </citation>
    <scope>NUCLEOTIDE SEQUENCE [LARGE SCALE GENOMIC DNA]</scope>
    <source>
        <strain evidence="1">TK-2024</strain>
        <tissue evidence="1">Old leaves</tissue>
    </source>
</reference>
<sequence>MEHMGPTVEWNGVGAIGLRTRLHGQTATCIASRRILRDMEGQVPLISAGLDHAYHVLFIYVSMACELGNLPRNMVLTNSRRCRHMR</sequence>
<evidence type="ECO:0000313" key="1">
    <source>
        <dbReference type="EMBL" id="KAK8996605.1"/>
    </source>
</evidence>
<proteinExistence type="predicted"/>
<dbReference type="Proteomes" id="UP001396334">
    <property type="component" value="Unassembled WGS sequence"/>
</dbReference>
<keyword evidence="2" id="KW-1185">Reference proteome</keyword>
<name>A0ABR2Q7E4_9ROSI</name>
<evidence type="ECO:0000313" key="2">
    <source>
        <dbReference type="Proteomes" id="UP001396334"/>
    </source>
</evidence>
<accession>A0ABR2Q7E4</accession>
<organism evidence="1 2">
    <name type="scientific">Hibiscus sabdariffa</name>
    <name type="common">roselle</name>
    <dbReference type="NCBI Taxonomy" id="183260"/>
    <lineage>
        <taxon>Eukaryota</taxon>
        <taxon>Viridiplantae</taxon>
        <taxon>Streptophyta</taxon>
        <taxon>Embryophyta</taxon>
        <taxon>Tracheophyta</taxon>
        <taxon>Spermatophyta</taxon>
        <taxon>Magnoliopsida</taxon>
        <taxon>eudicotyledons</taxon>
        <taxon>Gunneridae</taxon>
        <taxon>Pentapetalae</taxon>
        <taxon>rosids</taxon>
        <taxon>malvids</taxon>
        <taxon>Malvales</taxon>
        <taxon>Malvaceae</taxon>
        <taxon>Malvoideae</taxon>
        <taxon>Hibiscus</taxon>
    </lineage>
</organism>
<dbReference type="EMBL" id="JBBPBN010000044">
    <property type="protein sequence ID" value="KAK8996605.1"/>
    <property type="molecule type" value="Genomic_DNA"/>
</dbReference>
<gene>
    <name evidence="1" type="ORF">V6N11_081872</name>
</gene>
<protein>
    <submittedName>
        <fullName evidence="1">Uncharacterized protein</fullName>
    </submittedName>
</protein>